<feature type="transmembrane region" description="Helical" evidence="2">
    <location>
        <begin position="67"/>
        <end position="84"/>
    </location>
</feature>
<protein>
    <submittedName>
        <fullName evidence="3">Uncharacterized protein</fullName>
    </submittedName>
</protein>
<dbReference type="RefSeq" id="WP_008508256.1">
    <property type="nucleotide sequence ID" value="NZ_CM001403.1"/>
</dbReference>
<name>H1YJ11_9SPHI</name>
<evidence type="ECO:0000256" key="1">
    <source>
        <dbReference type="SAM" id="MobiDB-lite"/>
    </source>
</evidence>
<reference evidence="3" key="1">
    <citation type="submission" date="2011-09" db="EMBL/GenBank/DDBJ databases">
        <title>The permanent draft genome of Mucilaginibacter paludis DSM 18603.</title>
        <authorList>
            <consortium name="US DOE Joint Genome Institute (JGI-PGF)"/>
            <person name="Lucas S."/>
            <person name="Han J."/>
            <person name="Lapidus A."/>
            <person name="Bruce D."/>
            <person name="Goodwin L."/>
            <person name="Pitluck S."/>
            <person name="Peters L."/>
            <person name="Kyrpides N."/>
            <person name="Mavromatis K."/>
            <person name="Ivanova N."/>
            <person name="Mikhailova N."/>
            <person name="Held B."/>
            <person name="Detter J.C."/>
            <person name="Tapia R."/>
            <person name="Han C."/>
            <person name="Land M."/>
            <person name="Hauser L."/>
            <person name="Markowitz V."/>
            <person name="Cheng J.-F."/>
            <person name="Hugenholtz P."/>
            <person name="Woyke T."/>
            <person name="Wu D."/>
            <person name="Tindall B."/>
            <person name="Brambilla E."/>
            <person name="Klenk H.-P."/>
            <person name="Eisen J.A."/>
        </authorList>
    </citation>
    <scope>NUCLEOTIDE SEQUENCE [LARGE SCALE GENOMIC DNA]</scope>
    <source>
        <strain evidence="3">DSM 18603</strain>
    </source>
</reference>
<keyword evidence="2" id="KW-1133">Transmembrane helix</keyword>
<feature type="transmembrane region" description="Helical" evidence="2">
    <location>
        <begin position="41"/>
        <end position="61"/>
    </location>
</feature>
<evidence type="ECO:0000313" key="4">
    <source>
        <dbReference type="Proteomes" id="UP000002774"/>
    </source>
</evidence>
<feature type="region of interest" description="Disordered" evidence="1">
    <location>
        <begin position="1"/>
        <end position="20"/>
    </location>
</feature>
<dbReference type="AlphaFoldDB" id="H1YJ11"/>
<dbReference type="EMBL" id="CM001403">
    <property type="protein sequence ID" value="EHQ27706.1"/>
    <property type="molecule type" value="Genomic_DNA"/>
</dbReference>
<gene>
    <name evidence="3" type="ORF">Mucpa_3608</name>
</gene>
<keyword evidence="2" id="KW-0472">Membrane</keyword>
<accession>H1YJ11</accession>
<dbReference type="HOGENOM" id="CLU_2106210_0_0_10"/>
<evidence type="ECO:0000256" key="2">
    <source>
        <dbReference type="SAM" id="Phobius"/>
    </source>
</evidence>
<organism evidence="3 4">
    <name type="scientific">Mucilaginibacter paludis DSM 18603</name>
    <dbReference type="NCBI Taxonomy" id="714943"/>
    <lineage>
        <taxon>Bacteria</taxon>
        <taxon>Pseudomonadati</taxon>
        <taxon>Bacteroidota</taxon>
        <taxon>Sphingobacteriia</taxon>
        <taxon>Sphingobacteriales</taxon>
        <taxon>Sphingobacteriaceae</taxon>
        <taxon>Mucilaginibacter</taxon>
    </lineage>
</organism>
<proteinExistence type="predicted"/>
<sequence length="115" mass="12938">MATLTTQHAQWTTQEGKKEQESNLWNKWLAFADSQASKKTMWFMVALMGQGVLFLPIPALLMYYFDAPIYVLAITLGLFFANFIAGMGGSNIRTTLSLFALSIITHLIMLLVFIL</sequence>
<keyword evidence="2" id="KW-0812">Transmembrane</keyword>
<evidence type="ECO:0000313" key="3">
    <source>
        <dbReference type="EMBL" id="EHQ27706.1"/>
    </source>
</evidence>
<keyword evidence="4" id="KW-1185">Reference proteome</keyword>
<dbReference type="OrthoDB" id="798211at2"/>
<feature type="compositionally biased region" description="Polar residues" evidence="1">
    <location>
        <begin position="1"/>
        <end position="14"/>
    </location>
</feature>
<dbReference type="Proteomes" id="UP000002774">
    <property type="component" value="Chromosome"/>
</dbReference>
<feature type="transmembrane region" description="Helical" evidence="2">
    <location>
        <begin position="96"/>
        <end position="114"/>
    </location>
</feature>